<comment type="caution">
    <text evidence="1">The sequence shown here is derived from an EMBL/GenBank/DDBJ whole genome shotgun (WGS) entry which is preliminary data.</text>
</comment>
<dbReference type="EMBL" id="JBHTKX010000002">
    <property type="protein sequence ID" value="MFD1130187.1"/>
    <property type="molecule type" value="Genomic_DNA"/>
</dbReference>
<organism evidence="1 2">
    <name type="scientific">Paenibacillus provencensis</name>
    <dbReference type="NCBI Taxonomy" id="441151"/>
    <lineage>
        <taxon>Bacteria</taxon>
        <taxon>Bacillati</taxon>
        <taxon>Bacillota</taxon>
        <taxon>Bacilli</taxon>
        <taxon>Bacillales</taxon>
        <taxon>Paenibacillaceae</taxon>
        <taxon>Paenibacillus</taxon>
    </lineage>
</organism>
<dbReference type="CDD" id="cd19166">
    <property type="entry name" value="HemeO-bac"/>
    <property type="match status" value="1"/>
</dbReference>
<evidence type="ECO:0000313" key="2">
    <source>
        <dbReference type="Proteomes" id="UP001597169"/>
    </source>
</evidence>
<dbReference type="Gene3D" id="1.20.910.10">
    <property type="entry name" value="Heme oxygenase-like"/>
    <property type="match status" value="1"/>
</dbReference>
<dbReference type="Proteomes" id="UP001597169">
    <property type="component" value="Unassembled WGS sequence"/>
</dbReference>
<dbReference type="RefSeq" id="WP_251582803.1">
    <property type="nucleotide sequence ID" value="NZ_JBHTKX010000002.1"/>
</dbReference>
<accession>A0ABW3Q082</accession>
<sequence>MTTIMEQLRKETAEDHDQIEQNAYAEAIMNHTLTRAEYQAYLEKFYGFILPIEQKIAQLDGVQELGIDMKHRAKSPLLEQDLAFISSSRQQVPICGEIPEIASSEQLLGYLYVIEGSTLGGQIITRKLRNHLALEPGMGLSYFNAYGQDTRTQWKELSEIMNKAVEAGADREVIVGTAKETFRLLNQWLICNTNGGQS</sequence>
<keyword evidence="2" id="KW-1185">Reference proteome</keyword>
<dbReference type="InterPro" id="IPR016084">
    <property type="entry name" value="Haem_Oase-like_multi-hlx"/>
</dbReference>
<dbReference type="SUPFAM" id="SSF48613">
    <property type="entry name" value="Heme oxygenase-like"/>
    <property type="match status" value="1"/>
</dbReference>
<evidence type="ECO:0000313" key="1">
    <source>
        <dbReference type="EMBL" id="MFD1130187.1"/>
    </source>
</evidence>
<gene>
    <name evidence="1" type="ORF">ACFQ3J_18645</name>
</gene>
<dbReference type="Pfam" id="PF01126">
    <property type="entry name" value="Heme_oxygenase"/>
    <property type="match status" value="1"/>
</dbReference>
<dbReference type="InterPro" id="IPR016053">
    <property type="entry name" value="Haem_Oase-like"/>
</dbReference>
<reference evidence="2" key="1">
    <citation type="journal article" date="2019" name="Int. J. Syst. Evol. Microbiol.">
        <title>The Global Catalogue of Microorganisms (GCM) 10K type strain sequencing project: providing services to taxonomists for standard genome sequencing and annotation.</title>
        <authorList>
            <consortium name="The Broad Institute Genomics Platform"/>
            <consortium name="The Broad Institute Genome Sequencing Center for Infectious Disease"/>
            <person name="Wu L."/>
            <person name="Ma J."/>
        </authorList>
    </citation>
    <scope>NUCLEOTIDE SEQUENCE [LARGE SCALE GENOMIC DNA]</scope>
    <source>
        <strain evidence="2">CCUG 53519</strain>
    </source>
</reference>
<proteinExistence type="predicted"/>
<protein>
    <submittedName>
        <fullName evidence="1">Biliverdin-producing heme oxygenase</fullName>
    </submittedName>
</protein>
<name>A0ABW3Q082_9BACL</name>